<evidence type="ECO:0000313" key="4">
    <source>
        <dbReference type="Proteomes" id="UP000719412"/>
    </source>
</evidence>
<name>A0A8J6HLE1_TENMO</name>
<dbReference type="PANTHER" id="PTHR47326">
    <property type="entry name" value="TRANSPOSABLE ELEMENT TC3 TRANSPOSASE-LIKE PROTEIN"/>
    <property type="match status" value="1"/>
</dbReference>
<reference evidence="3" key="1">
    <citation type="journal article" date="2020" name="J Insects Food Feed">
        <title>The yellow mealworm (Tenebrio molitor) genome: a resource for the emerging insects as food and feed industry.</title>
        <authorList>
            <person name="Eriksson T."/>
            <person name="Andere A."/>
            <person name="Kelstrup H."/>
            <person name="Emery V."/>
            <person name="Picard C."/>
        </authorList>
    </citation>
    <scope>NUCLEOTIDE SEQUENCE</scope>
    <source>
        <strain evidence="3">Stoneville</strain>
        <tissue evidence="3">Whole head</tissue>
    </source>
</reference>
<organism evidence="3 4">
    <name type="scientific">Tenebrio molitor</name>
    <name type="common">Yellow mealworm beetle</name>
    <dbReference type="NCBI Taxonomy" id="7067"/>
    <lineage>
        <taxon>Eukaryota</taxon>
        <taxon>Metazoa</taxon>
        <taxon>Ecdysozoa</taxon>
        <taxon>Arthropoda</taxon>
        <taxon>Hexapoda</taxon>
        <taxon>Insecta</taxon>
        <taxon>Pterygota</taxon>
        <taxon>Neoptera</taxon>
        <taxon>Endopterygota</taxon>
        <taxon>Coleoptera</taxon>
        <taxon>Polyphaga</taxon>
        <taxon>Cucujiformia</taxon>
        <taxon>Tenebrionidae</taxon>
        <taxon>Tenebrio</taxon>
    </lineage>
</organism>
<comment type="caution">
    <text evidence="3">The sequence shown here is derived from an EMBL/GenBank/DDBJ whole genome shotgun (WGS) entry which is preliminary data.</text>
</comment>
<keyword evidence="4" id="KW-1185">Reference proteome</keyword>
<evidence type="ECO:0000259" key="2">
    <source>
        <dbReference type="Pfam" id="PF13358"/>
    </source>
</evidence>
<gene>
    <name evidence="3" type="ORF">GEV33_006373</name>
</gene>
<accession>A0A8J6HLE1</accession>
<protein>
    <recommendedName>
        <fullName evidence="2">Tc1-like transposase DDE domain-containing protein</fullName>
    </recommendedName>
</protein>
<feature type="region of interest" description="Disordered" evidence="1">
    <location>
        <begin position="257"/>
        <end position="281"/>
    </location>
</feature>
<dbReference type="GO" id="GO:0003676">
    <property type="term" value="F:nucleic acid binding"/>
    <property type="evidence" value="ECO:0007669"/>
    <property type="project" value="InterPro"/>
</dbReference>
<evidence type="ECO:0000256" key="1">
    <source>
        <dbReference type="SAM" id="MobiDB-lite"/>
    </source>
</evidence>
<dbReference type="Proteomes" id="UP000719412">
    <property type="component" value="Unassembled WGS sequence"/>
</dbReference>
<dbReference type="EMBL" id="JABDTM020021579">
    <property type="protein sequence ID" value="KAH0816418.1"/>
    <property type="molecule type" value="Genomic_DNA"/>
</dbReference>
<sequence>MRHLVKCKLLVLSPLFSTATLFDTLAGTFEFPLLLFSVYGIGFWRLANMSEELHKVEIEKLLKIKTDFLSFPLSEVDRFGRGSVMVWAGISIDNRIDLIGVPGRLNAMNYIENILEDHVVPAAYGVGQNFILMQDNAKPHTAGITRNFLQERGIQVMEWPALSPDLNPIEHVWDQLDRRVRKRRSPPLTIQELTQALIEEWESIPQESLRRLVRSMPRRCEEHVTVMNMAEGGGCDHGGGSFTFSRVAAPFVAPSEPLKRANASSTKPRASGKKSLSLILS</sequence>
<evidence type="ECO:0000313" key="3">
    <source>
        <dbReference type="EMBL" id="KAH0816418.1"/>
    </source>
</evidence>
<dbReference type="InterPro" id="IPR036397">
    <property type="entry name" value="RNaseH_sf"/>
</dbReference>
<dbReference type="Gene3D" id="3.30.420.10">
    <property type="entry name" value="Ribonuclease H-like superfamily/Ribonuclease H"/>
    <property type="match status" value="1"/>
</dbReference>
<dbReference type="PANTHER" id="PTHR47326:SF1">
    <property type="entry name" value="HTH PSQ-TYPE DOMAIN-CONTAINING PROTEIN"/>
    <property type="match status" value="1"/>
</dbReference>
<proteinExistence type="predicted"/>
<dbReference type="Pfam" id="PF13358">
    <property type="entry name" value="DDE_3"/>
    <property type="match status" value="1"/>
</dbReference>
<reference evidence="3" key="2">
    <citation type="submission" date="2021-08" db="EMBL/GenBank/DDBJ databases">
        <authorList>
            <person name="Eriksson T."/>
        </authorList>
    </citation>
    <scope>NUCLEOTIDE SEQUENCE</scope>
    <source>
        <strain evidence="3">Stoneville</strain>
        <tissue evidence="3">Whole head</tissue>
    </source>
</reference>
<dbReference type="AlphaFoldDB" id="A0A8J6HLE1"/>
<dbReference type="InterPro" id="IPR038717">
    <property type="entry name" value="Tc1-like_DDE_dom"/>
</dbReference>
<feature type="domain" description="Tc1-like transposase DDE" evidence="2">
    <location>
        <begin position="101"/>
        <end position="185"/>
    </location>
</feature>